<comment type="caution">
    <text evidence="2">The sequence shown here is derived from an EMBL/GenBank/DDBJ whole genome shotgun (WGS) entry which is preliminary data.</text>
</comment>
<feature type="transmembrane region" description="Helical" evidence="1">
    <location>
        <begin position="82"/>
        <end position="104"/>
    </location>
</feature>
<proteinExistence type="predicted"/>
<evidence type="ECO:0000313" key="2">
    <source>
        <dbReference type="EMBL" id="TCO60247.1"/>
    </source>
</evidence>
<reference evidence="2 3" key="1">
    <citation type="submission" date="2019-03" db="EMBL/GenBank/DDBJ databases">
        <title>Genomic Encyclopedia of Type Strains, Phase IV (KMG-IV): sequencing the most valuable type-strain genomes for metagenomic binning, comparative biology and taxonomic classification.</title>
        <authorList>
            <person name="Goeker M."/>
        </authorList>
    </citation>
    <scope>NUCLEOTIDE SEQUENCE [LARGE SCALE GENOMIC DNA]</scope>
    <source>
        <strain evidence="2 3">DSM 13054</strain>
    </source>
</reference>
<keyword evidence="1" id="KW-0472">Membrane</keyword>
<dbReference type="Proteomes" id="UP000294886">
    <property type="component" value="Unassembled WGS sequence"/>
</dbReference>
<dbReference type="EMBL" id="SLWU01000022">
    <property type="protein sequence ID" value="TCO60247.1"/>
    <property type="molecule type" value="Genomic_DNA"/>
</dbReference>
<keyword evidence="1" id="KW-0812">Transmembrane</keyword>
<accession>A0A4R2JMU0</accession>
<name>A0A4R2JMU0_9THEO</name>
<gene>
    <name evidence="2" type="ORF">EV203_12231</name>
</gene>
<keyword evidence="1" id="KW-1133">Transmembrane helix</keyword>
<evidence type="ECO:0008006" key="4">
    <source>
        <dbReference type="Google" id="ProtNLM"/>
    </source>
</evidence>
<dbReference type="AlphaFoldDB" id="A0A4R2JMU0"/>
<protein>
    <recommendedName>
        <fullName evidence="4">Sugar transferase</fullName>
    </recommendedName>
</protein>
<feature type="transmembrane region" description="Helical" evidence="1">
    <location>
        <begin position="17"/>
        <end position="39"/>
    </location>
</feature>
<evidence type="ECO:0000313" key="3">
    <source>
        <dbReference type="Proteomes" id="UP000294886"/>
    </source>
</evidence>
<evidence type="ECO:0000256" key="1">
    <source>
        <dbReference type="SAM" id="Phobius"/>
    </source>
</evidence>
<feature type="transmembrane region" description="Helical" evidence="1">
    <location>
        <begin position="51"/>
        <end position="70"/>
    </location>
</feature>
<sequence length="120" mass="13802">MSLCIRIFHKFFKLSKFIVFITDLLLIHTGFIVAYIIKFGTNPPIVNLESYYELIPVITLSAIILFHGYGLYTISRKSYGDIVFSLILSLLLLQVIIVASTFFIRQFAFPRSIFIIAFVI</sequence>
<organism evidence="2 3">
    <name type="scientific">Caldanaerobacter subterraneus</name>
    <dbReference type="NCBI Taxonomy" id="911092"/>
    <lineage>
        <taxon>Bacteria</taxon>
        <taxon>Bacillati</taxon>
        <taxon>Bacillota</taxon>
        <taxon>Clostridia</taxon>
        <taxon>Thermoanaerobacterales</taxon>
        <taxon>Thermoanaerobacteraceae</taxon>
        <taxon>Caldanaerobacter</taxon>
    </lineage>
</organism>